<reference evidence="4" key="2">
    <citation type="submission" date="2018-10" db="UniProtKB">
        <authorList>
            <consortium name="EnsemblPlants"/>
        </authorList>
    </citation>
    <scope>IDENTIFICATION</scope>
</reference>
<dbReference type="Gramene" id="TraesCS2B02G501396.1">
    <property type="protein sequence ID" value="TraesCS2B02G501396.1.cds1"/>
    <property type="gene ID" value="TraesCS2B02G501396"/>
</dbReference>
<dbReference type="PANTHER" id="PTHR45613:SF2">
    <property type="entry name" value="OS04G0350000 PROTEIN"/>
    <property type="match status" value="1"/>
</dbReference>
<dbReference type="OrthoDB" id="822380at2759"/>
<reference evidence="4" key="1">
    <citation type="submission" date="2018-08" db="EMBL/GenBank/DDBJ databases">
        <authorList>
            <person name="Rossello M."/>
        </authorList>
    </citation>
    <scope>NUCLEOTIDE SEQUENCE [LARGE SCALE GENOMIC DNA]</scope>
    <source>
        <strain evidence="4">cv. Chinese Spring</strain>
    </source>
</reference>
<feature type="repeat" description="PPR" evidence="3">
    <location>
        <begin position="58"/>
        <end position="92"/>
    </location>
</feature>
<dbReference type="SMR" id="A0A3B6CFV6"/>
<dbReference type="AlphaFoldDB" id="A0A3B6CFV6"/>
<dbReference type="PANTHER" id="PTHR45613">
    <property type="entry name" value="PENTATRICOPEPTIDE REPEAT-CONTAINING PROTEIN"/>
    <property type="match status" value="1"/>
</dbReference>
<dbReference type="EnsemblPlants" id="TraesCS2B02G501396.1">
    <property type="protein sequence ID" value="TraesCS2B02G501396.1.cds1"/>
    <property type="gene ID" value="TraesCS2B02G501396"/>
</dbReference>
<dbReference type="InterPro" id="IPR002885">
    <property type="entry name" value="PPR_rpt"/>
</dbReference>
<evidence type="ECO:0000256" key="2">
    <source>
        <dbReference type="ARBA" id="ARBA00022946"/>
    </source>
</evidence>
<feature type="repeat" description="PPR" evidence="3">
    <location>
        <begin position="93"/>
        <end position="127"/>
    </location>
</feature>
<accession>A0A3B6CFV6</accession>
<dbReference type="NCBIfam" id="TIGR00756">
    <property type="entry name" value="PPR"/>
    <property type="match status" value="4"/>
</dbReference>
<evidence type="ECO:0000256" key="3">
    <source>
        <dbReference type="PROSITE-ProRule" id="PRU00708"/>
    </source>
</evidence>
<protein>
    <submittedName>
        <fullName evidence="4">Uncharacterized protein</fullName>
    </submittedName>
</protein>
<dbReference type="Gramene" id="TraesWEE_scaffold_005247_01G000300.1">
    <property type="protein sequence ID" value="TraesWEE_scaffold_005247_01G000300.1"/>
    <property type="gene ID" value="TraesWEE_scaffold_005247_01G000300"/>
</dbReference>
<dbReference type="Proteomes" id="UP000019116">
    <property type="component" value="Chromosome 2B"/>
</dbReference>
<proteinExistence type="predicted"/>
<sequence>MARLTNVMGKFNQMIAMEVQPNTAIYHSLIRGLCLNGDLVKAKELVSEMMNKGMPRPSIVFFTSIINNLCKYGRVMDAHAIFDFVIDMGERPYVITFGSLIDGYCLIDKMGEAPRVLDSMISVGIEPNAVTCNTLINGYSRNGRIDDAWFGSV</sequence>
<dbReference type="STRING" id="4565.A0A3B6CFV6"/>
<keyword evidence="5" id="KW-1185">Reference proteome</keyword>
<keyword evidence="1" id="KW-0677">Repeat</keyword>
<dbReference type="Pfam" id="PF12854">
    <property type="entry name" value="PPR_1"/>
    <property type="match status" value="2"/>
</dbReference>
<organism evidence="4">
    <name type="scientific">Triticum aestivum</name>
    <name type="common">Wheat</name>
    <dbReference type="NCBI Taxonomy" id="4565"/>
    <lineage>
        <taxon>Eukaryota</taxon>
        <taxon>Viridiplantae</taxon>
        <taxon>Streptophyta</taxon>
        <taxon>Embryophyta</taxon>
        <taxon>Tracheophyta</taxon>
        <taxon>Spermatophyta</taxon>
        <taxon>Magnoliopsida</taxon>
        <taxon>Liliopsida</taxon>
        <taxon>Poales</taxon>
        <taxon>Poaceae</taxon>
        <taxon>BOP clade</taxon>
        <taxon>Pooideae</taxon>
        <taxon>Triticodae</taxon>
        <taxon>Triticeae</taxon>
        <taxon>Triticinae</taxon>
        <taxon>Triticum</taxon>
    </lineage>
</organism>
<dbReference type="Pfam" id="PF13041">
    <property type="entry name" value="PPR_2"/>
    <property type="match status" value="1"/>
</dbReference>
<evidence type="ECO:0000256" key="1">
    <source>
        <dbReference type="ARBA" id="ARBA00022737"/>
    </source>
</evidence>
<dbReference type="PROSITE" id="PS51375">
    <property type="entry name" value="PPR"/>
    <property type="match status" value="3"/>
</dbReference>
<name>A0A3B6CFV6_WHEAT</name>
<dbReference type="Gramene" id="TraesCS2B03G1260700.1">
    <property type="protein sequence ID" value="TraesCS2B03G1260700.1.CDS1"/>
    <property type="gene ID" value="TraesCS2B03G1260700"/>
</dbReference>
<keyword evidence="2" id="KW-0809">Transit peptide</keyword>
<dbReference type="InterPro" id="IPR011990">
    <property type="entry name" value="TPR-like_helical_dom_sf"/>
</dbReference>
<feature type="repeat" description="PPR" evidence="3">
    <location>
        <begin position="22"/>
        <end position="56"/>
    </location>
</feature>
<dbReference type="Gene3D" id="1.25.40.10">
    <property type="entry name" value="Tetratricopeptide repeat domain"/>
    <property type="match status" value="2"/>
</dbReference>
<evidence type="ECO:0000313" key="5">
    <source>
        <dbReference type="Proteomes" id="UP000019116"/>
    </source>
</evidence>
<evidence type="ECO:0000313" key="4">
    <source>
        <dbReference type="EnsemblPlants" id="TraesCS2B02G501396.1.cds1"/>
    </source>
</evidence>